<comment type="caution">
    <text evidence="3">The sequence shown here is derived from an EMBL/GenBank/DDBJ whole genome shotgun (WGS) entry which is preliminary data.</text>
</comment>
<accession>A0A7W6EU89</accession>
<dbReference type="Proteomes" id="UP000541352">
    <property type="component" value="Unassembled WGS sequence"/>
</dbReference>
<protein>
    <recommendedName>
        <fullName evidence="2">Cyclic nucleotide-binding domain-containing protein</fullName>
    </recommendedName>
</protein>
<proteinExistence type="predicted"/>
<dbReference type="InterPro" id="IPR000595">
    <property type="entry name" value="cNMP-bd_dom"/>
</dbReference>
<evidence type="ECO:0000256" key="1">
    <source>
        <dbReference type="SAM" id="Phobius"/>
    </source>
</evidence>
<name>A0A7W6EU89_9BACT</name>
<feature type="domain" description="Cyclic nucleotide-binding" evidence="2">
    <location>
        <begin position="1"/>
        <end position="33"/>
    </location>
</feature>
<organism evidence="3 4">
    <name type="scientific">Runella defluvii</name>
    <dbReference type="NCBI Taxonomy" id="370973"/>
    <lineage>
        <taxon>Bacteria</taxon>
        <taxon>Pseudomonadati</taxon>
        <taxon>Bacteroidota</taxon>
        <taxon>Cytophagia</taxon>
        <taxon>Cytophagales</taxon>
        <taxon>Spirosomataceae</taxon>
        <taxon>Runella</taxon>
    </lineage>
</organism>
<evidence type="ECO:0000259" key="2">
    <source>
        <dbReference type="PROSITE" id="PS50042"/>
    </source>
</evidence>
<keyword evidence="1" id="KW-0812">Transmembrane</keyword>
<evidence type="ECO:0000313" key="4">
    <source>
        <dbReference type="Proteomes" id="UP000541352"/>
    </source>
</evidence>
<gene>
    <name evidence="3" type="ORF">FHS57_006373</name>
</gene>
<sequence length="71" mass="8455">MTIFTGKPRSANIVDIRYNVLAKLSKKVFEKIIIDHPAFVWMKYILERNLSRMLKFTLYFSKIIIFLLFLG</sequence>
<feature type="transmembrane region" description="Helical" evidence="1">
    <location>
        <begin position="53"/>
        <end position="70"/>
    </location>
</feature>
<keyword evidence="1" id="KW-1133">Transmembrane helix</keyword>
<keyword evidence="4" id="KW-1185">Reference proteome</keyword>
<evidence type="ECO:0000313" key="3">
    <source>
        <dbReference type="EMBL" id="MBB3842342.1"/>
    </source>
</evidence>
<dbReference type="AlphaFoldDB" id="A0A7W6EU89"/>
<dbReference type="PROSITE" id="PS50042">
    <property type="entry name" value="CNMP_BINDING_3"/>
    <property type="match status" value="1"/>
</dbReference>
<reference evidence="3 4" key="1">
    <citation type="submission" date="2020-08" db="EMBL/GenBank/DDBJ databases">
        <title>Genomic Encyclopedia of Type Strains, Phase IV (KMG-IV): sequencing the most valuable type-strain genomes for metagenomic binning, comparative biology and taxonomic classification.</title>
        <authorList>
            <person name="Goeker M."/>
        </authorList>
    </citation>
    <scope>NUCLEOTIDE SEQUENCE [LARGE SCALE GENOMIC DNA]</scope>
    <source>
        <strain evidence="3 4">DSM 17976</strain>
    </source>
</reference>
<keyword evidence="1" id="KW-0472">Membrane</keyword>
<dbReference type="EMBL" id="JACIBY010000034">
    <property type="protein sequence ID" value="MBB3842342.1"/>
    <property type="molecule type" value="Genomic_DNA"/>
</dbReference>